<reference evidence="7 8" key="1">
    <citation type="submission" date="2019-07" db="EMBL/GenBank/DDBJ databases">
        <title>Genomic Encyclopedia of Archaeal and Bacterial Type Strains, Phase II (KMG-II): from individual species to whole genera.</title>
        <authorList>
            <person name="Goeker M."/>
        </authorList>
    </citation>
    <scope>NUCLEOTIDE SEQUENCE [LARGE SCALE GENOMIC DNA]</scope>
    <source>
        <strain evidence="7 8">DSM 18850</strain>
    </source>
</reference>
<feature type="transmembrane region" description="Helical" evidence="6">
    <location>
        <begin position="158"/>
        <end position="176"/>
    </location>
</feature>
<evidence type="ECO:0000256" key="6">
    <source>
        <dbReference type="SAM" id="Phobius"/>
    </source>
</evidence>
<keyword evidence="5 6" id="KW-0472">Membrane</keyword>
<gene>
    <name evidence="7" type="ORF">BC792_101137</name>
</gene>
<organism evidence="7 8">
    <name type="scientific">Sphingobacterium allocomposti</name>
    <dbReference type="NCBI Taxonomy" id="415956"/>
    <lineage>
        <taxon>Bacteria</taxon>
        <taxon>Pseudomonadati</taxon>
        <taxon>Bacteroidota</taxon>
        <taxon>Sphingobacteriia</taxon>
        <taxon>Sphingobacteriales</taxon>
        <taxon>Sphingobacteriaceae</taxon>
        <taxon>Sphingobacterium</taxon>
    </lineage>
</organism>
<evidence type="ECO:0000256" key="5">
    <source>
        <dbReference type="ARBA" id="ARBA00023136"/>
    </source>
</evidence>
<proteinExistence type="inferred from homology"/>
<accession>A0A5S5DRB7</accession>
<feature type="transmembrane region" description="Helical" evidence="6">
    <location>
        <begin position="196"/>
        <end position="217"/>
    </location>
</feature>
<feature type="transmembrane region" description="Helical" evidence="6">
    <location>
        <begin position="49"/>
        <end position="68"/>
    </location>
</feature>
<name>A0A5S5DRB7_9SPHI</name>
<keyword evidence="3 6" id="KW-0812">Transmembrane</keyword>
<evidence type="ECO:0000313" key="7">
    <source>
        <dbReference type="EMBL" id="TYP98480.1"/>
    </source>
</evidence>
<comment type="subcellular location">
    <subcellularLocation>
        <location evidence="1">Membrane</location>
        <topology evidence="1">Multi-pass membrane protein</topology>
    </subcellularLocation>
</comment>
<dbReference type="GO" id="GO:0016020">
    <property type="term" value="C:membrane"/>
    <property type="evidence" value="ECO:0007669"/>
    <property type="project" value="UniProtKB-SubCell"/>
</dbReference>
<dbReference type="AlphaFoldDB" id="A0A5S5DRB7"/>
<sequence length="219" mass="24386">MTILQEVRTLVYKDIILEWRSKYAINGILLYVLSTVFVCYQAFKSVDTLVWNALFWIILLFASINAISRSFTQESPYRQLYYYTIISPKAVIMAKIIYNALVMLLLSTIAYISYSITFSNPVGDPALYTLAVLLGSISFASVFTMVSGISAKAGNNSTLMAVLSFPVIVPLLIVLIKLSQNALNGLDRTASSGEILVLLAINVITITISLLLFPYLWRD</sequence>
<dbReference type="Proteomes" id="UP000325105">
    <property type="component" value="Unassembled WGS sequence"/>
</dbReference>
<keyword evidence="8" id="KW-1185">Reference proteome</keyword>
<evidence type="ECO:0000256" key="1">
    <source>
        <dbReference type="ARBA" id="ARBA00004141"/>
    </source>
</evidence>
<protein>
    <submittedName>
        <fullName evidence="7">Heme exporter protein B</fullName>
    </submittedName>
</protein>
<dbReference type="EMBL" id="VNHX01000001">
    <property type="protein sequence ID" value="TYP98480.1"/>
    <property type="molecule type" value="Genomic_DNA"/>
</dbReference>
<evidence type="ECO:0000256" key="2">
    <source>
        <dbReference type="ARBA" id="ARBA00010544"/>
    </source>
</evidence>
<dbReference type="OrthoDB" id="9788444at2"/>
<evidence type="ECO:0000256" key="3">
    <source>
        <dbReference type="ARBA" id="ARBA00022692"/>
    </source>
</evidence>
<dbReference type="GO" id="GO:0017004">
    <property type="term" value="P:cytochrome complex assembly"/>
    <property type="evidence" value="ECO:0007669"/>
    <property type="project" value="InterPro"/>
</dbReference>
<dbReference type="InterPro" id="IPR003544">
    <property type="entry name" value="Cyt_c_biogenesis_CcmB"/>
</dbReference>
<dbReference type="RefSeq" id="WP_148907051.1">
    <property type="nucleotide sequence ID" value="NZ_VNHX01000001.1"/>
</dbReference>
<comment type="caution">
    <text evidence="7">The sequence shown here is derived from an EMBL/GenBank/DDBJ whole genome shotgun (WGS) entry which is preliminary data.</text>
</comment>
<feature type="transmembrane region" description="Helical" evidence="6">
    <location>
        <begin position="96"/>
        <end position="114"/>
    </location>
</feature>
<keyword evidence="4 6" id="KW-1133">Transmembrane helix</keyword>
<feature type="transmembrane region" description="Helical" evidence="6">
    <location>
        <begin position="126"/>
        <end position="146"/>
    </location>
</feature>
<dbReference type="Pfam" id="PF03379">
    <property type="entry name" value="CcmB"/>
    <property type="match status" value="1"/>
</dbReference>
<evidence type="ECO:0000256" key="4">
    <source>
        <dbReference type="ARBA" id="ARBA00022989"/>
    </source>
</evidence>
<evidence type="ECO:0000313" key="8">
    <source>
        <dbReference type="Proteomes" id="UP000325105"/>
    </source>
</evidence>
<feature type="transmembrane region" description="Helical" evidence="6">
    <location>
        <begin position="23"/>
        <end position="43"/>
    </location>
</feature>
<comment type="similarity">
    <text evidence="2">Belongs to the CcmB/CycW/HelB family.</text>
</comment>
<dbReference type="GO" id="GO:0015232">
    <property type="term" value="F:heme transmembrane transporter activity"/>
    <property type="evidence" value="ECO:0007669"/>
    <property type="project" value="InterPro"/>
</dbReference>